<feature type="domain" description="SERRATE/Ars2 C-terminal" evidence="5">
    <location>
        <begin position="418"/>
        <end position="583"/>
    </location>
</feature>
<dbReference type="OrthoDB" id="342064at2759"/>
<evidence type="ECO:0000259" key="5">
    <source>
        <dbReference type="Pfam" id="PF04959"/>
    </source>
</evidence>
<comment type="subcellular location">
    <subcellularLocation>
        <location evidence="1">Nucleus</location>
    </subcellularLocation>
</comment>
<evidence type="ECO:0000313" key="7">
    <source>
        <dbReference type="Proteomes" id="UP000006906"/>
    </source>
</evidence>
<dbReference type="KEGG" id="cre:CHLRE_13g575900v5"/>
<feature type="region of interest" description="Disordered" evidence="4">
    <location>
        <begin position="287"/>
        <end position="346"/>
    </location>
</feature>
<feature type="compositionally biased region" description="Basic and acidic residues" evidence="4">
    <location>
        <begin position="85"/>
        <end position="120"/>
    </location>
</feature>
<sequence>MYGRDHRGPPPPPPRGGGGPGGDWGGDRGYRGEDRRRPRSPPPHMHERDRYNRGRSPPPSGKRMRRDGPYDGRDYDAPYNGRGSPDYDRRPPSPRHDDREMFERRASVGRDRPEEEKRPMTFKEFMLHKVPDDAAPDVAHRMFQEYLVEYYGSAIKAEFEQNKDSDMFKYQFDPRNFAKVVASRAEEAQDSAKHVAADLASGTLDPAHEAFAQGMYDLAPKIEKPADKPAAAPKEGEKAAPPPAEDAGPKFAPNTCWSAERVAHDLELSRRLIRKLDAEKSIAENPLLPKLATAPSLGDAGKDGGEDGDKPEAGAKPEGGADGEGGAAEAGEGAAAAAAPEAAAPEAEPPIVVDDSNYQESVGKLDLQLHWLWKVHGVDYYAGIELNEQDWPYRLNCCRLIRGPKPEEGEGEDEATAKADREKLGRQVDETWNRRISLGDPIEAKCMKARIEDELDKWIESQVTMVADNKWGSKLSNKLFVGKKYVIKHIKTKHQDKLAVERERILDQLYFDNFRQWKEDEERRRVEEEQHAGEGAPEGEGAVVESESGYAGRGRGRGGMGMRGRGRMGRGMMGRGPMMGMEGPLMMPMPMAPMFMPPGPMGPFMPILPGPMPLMPPGPMPLRGRGPMRGRGRGMGPGRGMGGPPKLDPRGMREYFDLDHPANNRAVLDYGDL</sequence>
<feature type="region of interest" description="Disordered" evidence="4">
    <location>
        <begin position="219"/>
        <end position="253"/>
    </location>
</feature>
<name>A0A2K3D001_CHLRE</name>
<dbReference type="Pfam" id="PF04959">
    <property type="entry name" value="ARS2"/>
    <property type="match status" value="1"/>
</dbReference>
<feature type="compositionally biased region" description="Basic and acidic residues" evidence="4">
    <location>
        <begin position="25"/>
        <end position="36"/>
    </location>
</feature>
<dbReference type="RefSeq" id="XP_042917431.1">
    <property type="nucleotide sequence ID" value="XM_043069456.1"/>
</dbReference>
<feature type="region of interest" description="Disordered" evidence="4">
    <location>
        <begin position="1"/>
        <end position="120"/>
    </location>
</feature>
<organism evidence="6 7">
    <name type="scientific">Chlamydomonas reinhardtii</name>
    <name type="common">Chlamydomonas smithii</name>
    <dbReference type="NCBI Taxonomy" id="3055"/>
    <lineage>
        <taxon>Eukaryota</taxon>
        <taxon>Viridiplantae</taxon>
        <taxon>Chlorophyta</taxon>
        <taxon>core chlorophytes</taxon>
        <taxon>Chlorophyceae</taxon>
        <taxon>CS clade</taxon>
        <taxon>Chlamydomonadales</taxon>
        <taxon>Chlamydomonadaceae</taxon>
        <taxon>Chlamydomonas</taxon>
    </lineage>
</organism>
<dbReference type="AlphaFoldDB" id="A0A2K3D001"/>
<evidence type="ECO:0000313" key="6">
    <source>
        <dbReference type="EMBL" id="PNW73864.1"/>
    </source>
</evidence>
<evidence type="ECO:0000256" key="3">
    <source>
        <dbReference type="ARBA" id="ARBA00023242"/>
    </source>
</evidence>
<dbReference type="OMA" id="CIDMGDI"/>
<dbReference type="EMBL" id="CM008974">
    <property type="protein sequence ID" value="PNW73864.1"/>
    <property type="molecule type" value="Genomic_DNA"/>
</dbReference>
<dbReference type="PANTHER" id="PTHR13165:SF0">
    <property type="entry name" value="SERRATE RNA EFFECTOR MOLECULE HOMOLOG"/>
    <property type="match status" value="1"/>
</dbReference>
<evidence type="ECO:0000256" key="1">
    <source>
        <dbReference type="ARBA" id="ARBA00004123"/>
    </source>
</evidence>
<keyword evidence="3" id="KW-0539">Nucleus</keyword>
<comment type="similarity">
    <text evidence="2">Belongs to the ARS2 family.</text>
</comment>
<feature type="compositionally biased region" description="Basic and acidic residues" evidence="4">
    <location>
        <begin position="300"/>
        <end position="315"/>
    </location>
</feature>
<feature type="compositionally biased region" description="Basic and acidic residues" evidence="4">
    <location>
        <begin position="66"/>
        <end position="76"/>
    </location>
</feature>
<dbReference type="InterPro" id="IPR007042">
    <property type="entry name" value="SERRATE/Ars2_C"/>
</dbReference>
<protein>
    <recommendedName>
        <fullName evidence="5">SERRATE/Ars2 C-terminal domain-containing protein</fullName>
    </recommendedName>
</protein>
<accession>A0A2K3D001</accession>
<dbReference type="STRING" id="3055.A0A2K3D001"/>
<dbReference type="InParanoid" id="A0A2K3D001"/>
<dbReference type="InterPro" id="IPR039727">
    <property type="entry name" value="SE/Ars2"/>
</dbReference>
<dbReference type="Gramene" id="PNW73864">
    <property type="protein sequence ID" value="PNW73864"/>
    <property type="gene ID" value="CHLRE_13g575900v5"/>
</dbReference>
<reference evidence="6 7" key="1">
    <citation type="journal article" date="2007" name="Science">
        <title>The Chlamydomonas genome reveals the evolution of key animal and plant functions.</title>
        <authorList>
            <person name="Merchant S.S."/>
            <person name="Prochnik S.E."/>
            <person name="Vallon O."/>
            <person name="Harris E.H."/>
            <person name="Karpowicz S.J."/>
            <person name="Witman G.B."/>
            <person name="Terry A."/>
            <person name="Salamov A."/>
            <person name="Fritz-Laylin L.K."/>
            <person name="Marechal-Drouard L."/>
            <person name="Marshall W.F."/>
            <person name="Qu L.H."/>
            <person name="Nelson D.R."/>
            <person name="Sanderfoot A.A."/>
            <person name="Spalding M.H."/>
            <person name="Kapitonov V.V."/>
            <person name="Ren Q."/>
            <person name="Ferris P."/>
            <person name="Lindquist E."/>
            <person name="Shapiro H."/>
            <person name="Lucas S.M."/>
            <person name="Grimwood J."/>
            <person name="Schmutz J."/>
            <person name="Cardol P."/>
            <person name="Cerutti H."/>
            <person name="Chanfreau G."/>
            <person name="Chen C.L."/>
            <person name="Cognat V."/>
            <person name="Croft M.T."/>
            <person name="Dent R."/>
            <person name="Dutcher S."/>
            <person name="Fernandez E."/>
            <person name="Fukuzawa H."/>
            <person name="Gonzalez-Ballester D."/>
            <person name="Gonzalez-Halphen D."/>
            <person name="Hallmann A."/>
            <person name="Hanikenne M."/>
            <person name="Hippler M."/>
            <person name="Inwood W."/>
            <person name="Jabbari K."/>
            <person name="Kalanon M."/>
            <person name="Kuras R."/>
            <person name="Lefebvre P.A."/>
            <person name="Lemaire S.D."/>
            <person name="Lobanov A.V."/>
            <person name="Lohr M."/>
            <person name="Manuell A."/>
            <person name="Meier I."/>
            <person name="Mets L."/>
            <person name="Mittag M."/>
            <person name="Mittelmeier T."/>
            <person name="Moroney J.V."/>
            <person name="Moseley J."/>
            <person name="Napoli C."/>
            <person name="Nedelcu A.M."/>
            <person name="Niyogi K."/>
            <person name="Novoselov S.V."/>
            <person name="Paulsen I.T."/>
            <person name="Pazour G."/>
            <person name="Purton S."/>
            <person name="Ral J.P."/>
            <person name="Riano-Pachon D.M."/>
            <person name="Riekhof W."/>
            <person name="Rymarquis L."/>
            <person name="Schroda M."/>
            <person name="Stern D."/>
            <person name="Umen J."/>
            <person name="Willows R."/>
            <person name="Wilson N."/>
            <person name="Zimmer S.L."/>
            <person name="Allmer J."/>
            <person name="Balk J."/>
            <person name="Bisova K."/>
            <person name="Chen C.J."/>
            <person name="Elias M."/>
            <person name="Gendler K."/>
            <person name="Hauser C."/>
            <person name="Lamb M.R."/>
            <person name="Ledford H."/>
            <person name="Long J.C."/>
            <person name="Minagawa J."/>
            <person name="Page M.D."/>
            <person name="Pan J."/>
            <person name="Pootakham W."/>
            <person name="Roje S."/>
            <person name="Rose A."/>
            <person name="Stahlberg E."/>
            <person name="Terauchi A.M."/>
            <person name="Yang P."/>
            <person name="Ball S."/>
            <person name="Bowler C."/>
            <person name="Dieckmann C.L."/>
            <person name="Gladyshev V.N."/>
            <person name="Green P."/>
            <person name="Jorgensen R."/>
            <person name="Mayfield S."/>
            <person name="Mueller-Roeber B."/>
            <person name="Rajamani S."/>
            <person name="Sayre R.T."/>
            <person name="Brokstein P."/>
            <person name="Dubchak I."/>
            <person name="Goodstein D."/>
            <person name="Hornick L."/>
            <person name="Huang Y.W."/>
            <person name="Jhaveri J."/>
            <person name="Luo Y."/>
            <person name="Martinez D."/>
            <person name="Ngau W.C."/>
            <person name="Otillar B."/>
            <person name="Poliakov A."/>
            <person name="Porter A."/>
            <person name="Szajkowski L."/>
            <person name="Werner G."/>
            <person name="Zhou K."/>
            <person name="Grigoriev I.V."/>
            <person name="Rokhsar D.S."/>
            <person name="Grossman A.R."/>
        </authorList>
    </citation>
    <scope>NUCLEOTIDE SEQUENCE [LARGE SCALE GENOMIC DNA]</scope>
    <source>
        <strain evidence="7">CC-503</strain>
    </source>
</reference>
<proteinExistence type="inferred from homology"/>
<dbReference type="GO" id="GO:0016604">
    <property type="term" value="C:nuclear body"/>
    <property type="evidence" value="ECO:0000318"/>
    <property type="project" value="GO_Central"/>
</dbReference>
<feature type="compositionally biased region" description="Low complexity" evidence="4">
    <location>
        <begin position="329"/>
        <end position="346"/>
    </location>
</feature>
<evidence type="ECO:0000256" key="4">
    <source>
        <dbReference type="SAM" id="MobiDB-lite"/>
    </source>
</evidence>
<evidence type="ECO:0000256" key="2">
    <source>
        <dbReference type="ARBA" id="ARBA00005407"/>
    </source>
</evidence>
<feature type="compositionally biased region" description="Low complexity" evidence="4">
    <location>
        <begin position="533"/>
        <end position="549"/>
    </location>
</feature>
<dbReference type="ExpressionAtlas" id="A0A2K3D001">
    <property type="expression patterns" value="differential"/>
</dbReference>
<dbReference type="PANTHER" id="PTHR13165">
    <property type="entry name" value="ARSENITE-RESISTANCE PROTEIN 2"/>
    <property type="match status" value="1"/>
</dbReference>
<dbReference type="FunCoup" id="A0A2K3D001">
    <property type="interactions" value="1975"/>
</dbReference>
<feature type="compositionally biased region" description="Gly residues" evidence="4">
    <location>
        <begin position="551"/>
        <end position="572"/>
    </location>
</feature>
<feature type="region of interest" description="Disordered" evidence="4">
    <location>
        <begin position="525"/>
        <end position="572"/>
    </location>
</feature>
<dbReference type="Proteomes" id="UP000006906">
    <property type="component" value="Chromosome 13"/>
</dbReference>
<dbReference type="GeneID" id="5719231"/>
<gene>
    <name evidence="6" type="ORF">CHLRE_13g575900v5</name>
</gene>
<keyword evidence="7" id="KW-1185">Reference proteome</keyword>
<dbReference type="SMR" id="A0A2K3D001"/>
<dbReference type="GO" id="GO:0031053">
    <property type="term" value="P:primary miRNA processing"/>
    <property type="evidence" value="ECO:0000318"/>
    <property type="project" value="GO_Central"/>
</dbReference>